<keyword evidence="1" id="KW-1133">Transmembrane helix</keyword>
<evidence type="ECO:0000256" key="1">
    <source>
        <dbReference type="SAM" id="Phobius"/>
    </source>
</evidence>
<proteinExistence type="predicted"/>
<name>A0ABT0J4Z5_9MICO</name>
<dbReference type="RefSeq" id="WP_416344387.1">
    <property type="nucleotide sequence ID" value="NZ_JALQCY010000003.1"/>
</dbReference>
<keyword evidence="1" id="KW-0812">Transmembrane</keyword>
<reference evidence="2 3" key="1">
    <citation type="submission" date="2022-02" db="EMBL/GenBank/DDBJ databases">
        <title>The car tank lid bacteriome: a reservoir of bacteria with potential in bioremediation of fuel.</title>
        <authorList>
            <person name="Vidal-Verdu A."/>
            <person name="Gomez-Martinez D."/>
            <person name="Latorre-Perez A."/>
            <person name="Pereto J."/>
            <person name="Porcar M."/>
        </authorList>
    </citation>
    <scope>NUCLEOTIDE SEQUENCE [LARGE SCALE GENOMIC DNA]</scope>
    <source>
        <strain evidence="2 3">4D.3</strain>
    </source>
</reference>
<keyword evidence="1" id="KW-0472">Membrane</keyword>
<organism evidence="2 3">
    <name type="scientific">Isoptericola peretonis</name>
    <dbReference type="NCBI Taxonomy" id="2918523"/>
    <lineage>
        <taxon>Bacteria</taxon>
        <taxon>Bacillati</taxon>
        <taxon>Actinomycetota</taxon>
        <taxon>Actinomycetes</taxon>
        <taxon>Micrococcales</taxon>
        <taxon>Promicromonosporaceae</taxon>
        <taxon>Isoptericola</taxon>
    </lineage>
</organism>
<comment type="caution">
    <text evidence="2">The sequence shown here is derived from an EMBL/GenBank/DDBJ whole genome shotgun (WGS) entry which is preliminary data.</text>
</comment>
<feature type="transmembrane region" description="Helical" evidence="1">
    <location>
        <begin position="56"/>
        <end position="75"/>
    </location>
</feature>
<dbReference type="Proteomes" id="UP001651050">
    <property type="component" value="Unassembled WGS sequence"/>
</dbReference>
<evidence type="ECO:0000313" key="3">
    <source>
        <dbReference type="Proteomes" id="UP001651050"/>
    </source>
</evidence>
<gene>
    <name evidence="2" type="ORF">M1843_12410</name>
</gene>
<accession>A0ABT0J4Z5</accession>
<dbReference type="EMBL" id="JALQCY010000003">
    <property type="protein sequence ID" value="MCK9794550.1"/>
    <property type="molecule type" value="Genomic_DNA"/>
</dbReference>
<keyword evidence="3" id="KW-1185">Reference proteome</keyword>
<evidence type="ECO:0000313" key="2">
    <source>
        <dbReference type="EMBL" id="MCK9794550.1"/>
    </source>
</evidence>
<protein>
    <submittedName>
        <fullName evidence="2">Uncharacterized protein</fullName>
    </submittedName>
</protein>
<sequence>MRRQRGRGLFRIVAVVALCLAVADGFRWGNRWYVSTMFEDSSPGYALEIVAKAHDALVHGLAWLVVAVIAALVGWRLRVVRGAVA</sequence>